<proteinExistence type="evidence at transcript level"/>
<keyword evidence="5" id="KW-0539">Nucleus</keyword>
<evidence type="ECO:0000256" key="6">
    <source>
        <dbReference type="SAM" id="MobiDB-lite"/>
    </source>
</evidence>
<keyword evidence="2" id="KW-0805">Transcription regulation</keyword>
<evidence type="ECO:0000259" key="7">
    <source>
        <dbReference type="PROSITE" id="PS51032"/>
    </source>
</evidence>
<organism evidence="8">
    <name type="scientific">Aeluropus littoralis</name>
    <dbReference type="NCBI Taxonomy" id="110874"/>
    <lineage>
        <taxon>Eukaryota</taxon>
        <taxon>Viridiplantae</taxon>
        <taxon>Streptophyta</taxon>
        <taxon>Embryophyta</taxon>
        <taxon>Tracheophyta</taxon>
        <taxon>Spermatophyta</taxon>
        <taxon>Magnoliopsida</taxon>
        <taxon>Liliopsida</taxon>
        <taxon>Poales</taxon>
        <taxon>Poaceae</taxon>
        <taxon>PACMAD clade</taxon>
        <taxon>Chloridoideae</taxon>
        <taxon>Cynodonteae</taxon>
        <taxon>Aeluropodinae</taxon>
        <taxon>Aeluropus</taxon>
    </lineage>
</organism>
<dbReference type="Gene3D" id="3.30.730.10">
    <property type="entry name" value="AP2/ERF domain"/>
    <property type="match status" value="1"/>
</dbReference>
<dbReference type="Pfam" id="PF00847">
    <property type="entry name" value="AP2"/>
    <property type="match status" value="1"/>
</dbReference>
<accession>A0A8G1DR51</accession>
<feature type="domain" description="AP2/ERF" evidence="7">
    <location>
        <begin position="116"/>
        <end position="173"/>
    </location>
</feature>
<dbReference type="GO" id="GO:0009873">
    <property type="term" value="P:ethylene-activated signaling pathway"/>
    <property type="evidence" value="ECO:0007669"/>
    <property type="project" value="InterPro"/>
</dbReference>
<evidence type="ECO:0000256" key="2">
    <source>
        <dbReference type="ARBA" id="ARBA00023015"/>
    </source>
</evidence>
<feature type="region of interest" description="Disordered" evidence="6">
    <location>
        <begin position="82"/>
        <end position="103"/>
    </location>
</feature>
<comment type="subcellular location">
    <subcellularLocation>
        <location evidence="1">Nucleus</location>
    </subcellularLocation>
</comment>
<name>A0A8G1DR51_9POAL</name>
<feature type="compositionally biased region" description="Basic residues" evidence="6">
    <location>
        <begin position="24"/>
        <end position="40"/>
    </location>
</feature>
<keyword evidence="3" id="KW-0238">DNA-binding</keyword>
<dbReference type="InterPro" id="IPR016177">
    <property type="entry name" value="DNA-bd_dom_sf"/>
</dbReference>
<dbReference type="InterPro" id="IPR001471">
    <property type="entry name" value="AP2/ERF_dom"/>
</dbReference>
<sequence>MCGSAILSDIIPPPRRVSVGHLWPVKKQRKAGEGKRRRPRRGDDEYELFEVKGEEDFEADFEEFEVESGESELKYDEEVKPFPATRSGAVRDGSNTTTNDIDSPAMRYTKRKRKNQFRGIRRHPWGKWAAEIRDPRKGVRVWLGTFNSLEEAARAYDVEARRIWGKKAKVNFPDENPVVSQKRCAVPTSVKVSKSDTEEKPIFKPTVNMMTNSNAFSYPIIDYTSHEPGATPSLAQTLIGIRENDTRTPDITSVLAPIPTLTQVDVSAFLQNNSNAVAPPGMGNATVDLPDLEPHMNFLMDGGSDESINTLLTCDGSQDVLSNMDLWSFHDITFSGGLY</sequence>
<dbReference type="PANTHER" id="PTHR31190">
    <property type="entry name" value="DNA-BINDING DOMAIN"/>
    <property type="match status" value="1"/>
</dbReference>
<dbReference type="GO" id="GO:0003700">
    <property type="term" value="F:DNA-binding transcription factor activity"/>
    <property type="evidence" value="ECO:0007669"/>
    <property type="project" value="InterPro"/>
</dbReference>
<dbReference type="InterPro" id="IPR044808">
    <property type="entry name" value="ERF_plant"/>
</dbReference>
<reference evidence="8" key="1">
    <citation type="journal article" date="2020" name="Zist Fanavarii Giyahani Zirai">
        <title>Identification of the ERF gene family in Aeluropus littoralis halophyte plant and analysis of their expression pattern in response to salt stress.</title>
        <authorList>
            <person name="Hashemipetroudi S."/>
            <person name="Mohammadi S."/>
        </authorList>
    </citation>
    <scope>NUCLEOTIDE SEQUENCE</scope>
</reference>
<evidence type="ECO:0000256" key="4">
    <source>
        <dbReference type="ARBA" id="ARBA00023163"/>
    </source>
</evidence>
<evidence type="ECO:0000256" key="1">
    <source>
        <dbReference type="ARBA" id="ARBA00004123"/>
    </source>
</evidence>
<dbReference type="PRINTS" id="PR00367">
    <property type="entry name" value="ETHRSPELEMNT"/>
</dbReference>
<dbReference type="SUPFAM" id="SSF54171">
    <property type="entry name" value="DNA-binding domain"/>
    <property type="match status" value="1"/>
</dbReference>
<evidence type="ECO:0000256" key="3">
    <source>
        <dbReference type="ARBA" id="ARBA00023125"/>
    </source>
</evidence>
<dbReference type="AlphaFoldDB" id="A0A8G1DR51"/>
<keyword evidence="4" id="KW-0804">Transcription</keyword>
<evidence type="ECO:0000313" key="8">
    <source>
        <dbReference type="EMBL" id="QYY53017.1"/>
    </source>
</evidence>
<dbReference type="PANTHER" id="PTHR31190:SF44">
    <property type="entry name" value="ETHYLENE-RESPONSIVE TRANSCRIPTION FACTOR 1"/>
    <property type="match status" value="1"/>
</dbReference>
<evidence type="ECO:0000256" key="5">
    <source>
        <dbReference type="ARBA" id="ARBA00023242"/>
    </source>
</evidence>
<dbReference type="SMART" id="SM00380">
    <property type="entry name" value="AP2"/>
    <property type="match status" value="1"/>
</dbReference>
<dbReference type="GO" id="GO:0003677">
    <property type="term" value="F:DNA binding"/>
    <property type="evidence" value="ECO:0007669"/>
    <property type="project" value="UniProtKB-KW"/>
</dbReference>
<dbReference type="FunFam" id="3.30.730.10:FF:000001">
    <property type="entry name" value="Ethylene-responsive transcription factor 2"/>
    <property type="match status" value="1"/>
</dbReference>
<gene>
    <name evidence="8" type="ORF">Alg14892</name>
</gene>
<dbReference type="InterPro" id="IPR036955">
    <property type="entry name" value="AP2/ERF_dom_sf"/>
</dbReference>
<feature type="region of interest" description="Disordered" evidence="6">
    <location>
        <begin position="19"/>
        <end position="44"/>
    </location>
</feature>
<dbReference type="PROSITE" id="PS51032">
    <property type="entry name" value="AP2_ERF"/>
    <property type="match status" value="1"/>
</dbReference>
<dbReference type="CDD" id="cd00018">
    <property type="entry name" value="AP2"/>
    <property type="match status" value="1"/>
</dbReference>
<dbReference type="EMBL" id="MT605982">
    <property type="protein sequence ID" value="QYY53017.1"/>
    <property type="molecule type" value="mRNA"/>
</dbReference>
<dbReference type="GO" id="GO:0005634">
    <property type="term" value="C:nucleus"/>
    <property type="evidence" value="ECO:0007669"/>
    <property type="project" value="UniProtKB-SubCell"/>
</dbReference>
<protein>
    <submittedName>
        <fullName evidence="8">ERF2.4</fullName>
    </submittedName>
</protein>